<gene>
    <name evidence="1" type="ORF">JR347_10620</name>
</gene>
<accession>A0A974ZZD7</accession>
<dbReference type="RefSeq" id="WP_205720582.1">
    <property type="nucleotide sequence ID" value="NZ_CP070608.1"/>
</dbReference>
<dbReference type="AlphaFoldDB" id="A0A974ZZD7"/>
<name>A0A974ZZD7_9BACT</name>
<dbReference type="Proteomes" id="UP000662783">
    <property type="component" value="Chromosome"/>
</dbReference>
<keyword evidence="2" id="KW-1185">Reference proteome</keyword>
<dbReference type="EMBL" id="CP070608">
    <property type="protein sequence ID" value="QSE96069.1"/>
    <property type="molecule type" value="Genomic_DNA"/>
</dbReference>
<evidence type="ECO:0000313" key="2">
    <source>
        <dbReference type="Proteomes" id="UP000662783"/>
    </source>
</evidence>
<evidence type="ECO:0000313" key="1">
    <source>
        <dbReference type="EMBL" id="QSE96069.1"/>
    </source>
</evidence>
<protein>
    <submittedName>
        <fullName evidence="1">Uncharacterized protein</fullName>
    </submittedName>
</protein>
<proteinExistence type="predicted"/>
<dbReference type="KEGG" id="fuv:JR347_10620"/>
<reference evidence="1" key="1">
    <citation type="submission" date="2021-02" db="EMBL/GenBank/DDBJ databases">
        <title>Fulvivirga sp. S481 isolated from sea water.</title>
        <authorList>
            <person name="Bae S.S."/>
            <person name="Baek K."/>
        </authorList>
    </citation>
    <scope>NUCLEOTIDE SEQUENCE</scope>
    <source>
        <strain evidence="1">S481</strain>
    </source>
</reference>
<organism evidence="1 2">
    <name type="scientific">Fulvivirga lutea</name>
    <dbReference type="NCBI Taxonomy" id="2810512"/>
    <lineage>
        <taxon>Bacteria</taxon>
        <taxon>Pseudomonadati</taxon>
        <taxon>Bacteroidota</taxon>
        <taxon>Cytophagia</taxon>
        <taxon>Cytophagales</taxon>
        <taxon>Fulvivirgaceae</taxon>
        <taxon>Fulvivirga</taxon>
    </lineage>
</organism>
<sequence>MKGYCSTGKNYYHNKDAAEEALIEHLGRNSYAKGTGPINVYLCEFCDGYHFTSKGEESELLHDPEVLRRIKKLRIQSEWDDNY</sequence>